<dbReference type="GO" id="GO:0071555">
    <property type="term" value="P:cell wall organization"/>
    <property type="evidence" value="ECO:0007669"/>
    <property type="project" value="UniProtKB-KW"/>
</dbReference>
<gene>
    <name evidence="8" type="ORF">GCM10007140_38190</name>
</gene>
<dbReference type="PANTHER" id="PTHR33392:SF3">
    <property type="entry name" value="POLYISOPRENYL-TEICHOIC ACID--PEPTIDOGLYCAN TEICHOIC ACID TRANSFERASE TAGT"/>
    <property type="match status" value="1"/>
</dbReference>
<dbReference type="Pfam" id="PF03816">
    <property type="entry name" value="LytR_cpsA_psr"/>
    <property type="match status" value="1"/>
</dbReference>
<evidence type="ECO:0000256" key="6">
    <source>
        <dbReference type="SAM" id="Phobius"/>
    </source>
</evidence>
<keyword evidence="3" id="KW-0735">Signal-anchor</keyword>
<dbReference type="RefSeq" id="WP_188390107.1">
    <property type="nucleotide sequence ID" value="NZ_BMFK01000009.1"/>
</dbReference>
<evidence type="ECO:0000256" key="1">
    <source>
        <dbReference type="ARBA" id="ARBA00006068"/>
    </source>
</evidence>
<feature type="compositionally biased region" description="Polar residues" evidence="5">
    <location>
        <begin position="386"/>
        <end position="420"/>
    </location>
</feature>
<evidence type="ECO:0000256" key="5">
    <source>
        <dbReference type="SAM" id="MobiDB-lite"/>
    </source>
</evidence>
<dbReference type="Proteomes" id="UP000605259">
    <property type="component" value="Unassembled WGS sequence"/>
</dbReference>
<evidence type="ECO:0000313" key="9">
    <source>
        <dbReference type="Proteomes" id="UP000605259"/>
    </source>
</evidence>
<dbReference type="AlphaFoldDB" id="A0A917EUD6"/>
<evidence type="ECO:0000259" key="7">
    <source>
        <dbReference type="Pfam" id="PF03816"/>
    </source>
</evidence>
<evidence type="ECO:0000256" key="2">
    <source>
        <dbReference type="ARBA" id="ARBA00022692"/>
    </source>
</evidence>
<organism evidence="8 9">
    <name type="scientific">Priestia taiwanensis</name>
    <dbReference type="NCBI Taxonomy" id="1347902"/>
    <lineage>
        <taxon>Bacteria</taxon>
        <taxon>Bacillati</taxon>
        <taxon>Bacillota</taxon>
        <taxon>Bacilli</taxon>
        <taxon>Bacillales</taxon>
        <taxon>Bacillaceae</taxon>
        <taxon>Priestia</taxon>
    </lineage>
</organism>
<dbReference type="InterPro" id="IPR004474">
    <property type="entry name" value="LytR_CpsA_psr"/>
</dbReference>
<evidence type="ECO:0000256" key="3">
    <source>
        <dbReference type="ARBA" id="ARBA00022968"/>
    </source>
</evidence>
<dbReference type="NCBIfam" id="TIGR00350">
    <property type="entry name" value="lytR_cpsA_psr"/>
    <property type="match status" value="1"/>
</dbReference>
<dbReference type="Gene3D" id="3.40.630.190">
    <property type="entry name" value="LCP protein"/>
    <property type="match status" value="1"/>
</dbReference>
<evidence type="ECO:0000256" key="4">
    <source>
        <dbReference type="ARBA" id="ARBA00022989"/>
    </source>
</evidence>
<feature type="compositionally biased region" description="Basic and acidic residues" evidence="5">
    <location>
        <begin position="359"/>
        <end position="369"/>
    </location>
</feature>
<comment type="caution">
    <text evidence="8">The sequence shown here is derived from an EMBL/GenBank/DDBJ whole genome shotgun (WGS) entry which is preliminary data.</text>
</comment>
<sequence length="420" mass="46604">MADRTRATLYTKKKRKIFPYIILVIVFFFGSTGAYAGYLLNQAANAAEKANAPLSRGEKSDMRESVVQPLKDNVSLLIMGVDESETRKDSYRDATRTDALLYATFNMKEKSVKLLSIPRDSYTMIPKTKKKDKINHAHAYGGVEGTIDAVEHLLDVPVDYYVKVNFESFLEIVDLLGGIEVDVPVSFTEQDSKDRAGAIKIEKGLQTLNGEEALALARTRKIDSDLERGKRQMLIIEAIAKKAISANTLFKLDNLLSILGDNVKTNMTLSDITSFYKYAVSIGSLKMEKLQLEGTDGKIDGTYYYILDPKKLGLLQQDLRTHLELPAKKSTPTIPATGATKTQKEQQKTKQQPVNQKIEQPKQTKKEKQQSTNGTTGKPSERSDNMGETSITSTNKNKSAESTNKTDSANKQSVPNGTNN</sequence>
<feature type="transmembrane region" description="Helical" evidence="6">
    <location>
        <begin position="20"/>
        <end position="40"/>
    </location>
</feature>
<keyword evidence="2 6" id="KW-0812">Transmembrane</keyword>
<reference evidence="8" key="2">
    <citation type="submission" date="2020-09" db="EMBL/GenBank/DDBJ databases">
        <authorList>
            <person name="Sun Q."/>
            <person name="Zhou Y."/>
        </authorList>
    </citation>
    <scope>NUCLEOTIDE SEQUENCE</scope>
    <source>
        <strain evidence="8">CGMCC 1.12698</strain>
    </source>
</reference>
<accession>A0A917EUD6</accession>
<keyword evidence="9" id="KW-1185">Reference proteome</keyword>
<proteinExistence type="inferred from homology"/>
<feature type="region of interest" description="Disordered" evidence="5">
    <location>
        <begin position="326"/>
        <end position="420"/>
    </location>
</feature>
<name>A0A917EUD6_9BACI</name>
<comment type="similarity">
    <text evidence="1">Belongs to the LytR/CpsA/Psr (LCP) family.</text>
</comment>
<evidence type="ECO:0000313" key="8">
    <source>
        <dbReference type="EMBL" id="GGE85025.1"/>
    </source>
</evidence>
<reference evidence="8" key="1">
    <citation type="journal article" date="2014" name="Int. J. Syst. Evol. Microbiol.">
        <title>Complete genome sequence of Corynebacterium casei LMG S-19264T (=DSM 44701T), isolated from a smear-ripened cheese.</title>
        <authorList>
            <consortium name="US DOE Joint Genome Institute (JGI-PGF)"/>
            <person name="Walter F."/>
            <person name="Albersmeier A."/>
            <person name="Kalinowski J."/>
            <person name="Ruckert C."/>
        </authorList>
    </citation>
    <scope>NUCLEOTIDE SEQUENCE</scope>
    <source>
        <strain evidence="8">CGMCC 1.12698</strain>
    </source>
</reference>
<feature type="compositionally biased region" description="Low complexity" evidence="5">
    <location>
        <begin position="349"/>
        <end position="358"/>
    </location>
</feature>
<feature type="domain" description="Cell envelope-related transcriptional attenuator" evidence="7">
    <location>
        <begin position="96"/>
        <end position="244"/>
    </location>
</feature>
<dbReference type="InterPro" id="IPR050922">
    <property type="entry name" value="LytR/CpsA/Psr_CW_biosynth"/>
</dbReference>
<dbReference type="EMBL" id="BMFK01000009">
    <property type="protein sequence ID" value="GGE85025.1"/>
    <property type="molecule type" value="Genomic_DNA"/>
</dbReference>
<keyword evidence="4 6" id="KW-1133">Transmembrane helix</keyword>
<dbReference type="PANTHER" id="PTHR33392">
    <property type="entry name" value="POLYISOPRENYL-TEICHOIC ACID--PEPTIDOGLYCAN TEICHOIC ACID TRANSFERASE TAGU"/>
    <property type="match status" value="1"/>
</dbReference>
<protein>
    <submittedName>
        <fullName evidence="8">LytR family transcriptional regulator</fullName>
    </submittedName>
</protein>
<keyword evidence="6" id="KW-0472">Membrane</keyword>